<feature type="region of interest" description="Disordered" evidence="2">
    <location>
        <begin position="756"/>
        <end position="812"/>
    </location>
</feature>
<dbReference type="GO" id="GO:0007095">
    <property type="term" value="P:mitotic G2 DNA damage checkpoint signaling"/>
    <property type="evidence" value="ECO:0007669"/>
    <property type="project" value="TreeGrafter"/>
</dbReference>
<dbReference type="PANTHER" id="PTHR13561:SF20">
    <property type="entry name" value="DNA TOPOISOMERASE 2-BINDING PROTEIN 1"/>
    <property type="match status" value="1"/>
</dbReference>
<dbReference type="PROSITE" id="PS50172">
    <property type="entry name" value="BRCT"/>
    <property type="match status" value="6"/>
</dbReference>
<evidence type="ECO:0000256" key="2">
    <source>
        <dbReference type="SAM" id="MobiDB-lite"/>
    </source>
</evidence>
<feature type="domain" description="BRCT" evidence="3">
    <location>
        <begin position="609"/>
        <end position="706"/>
    </location>
</feature>
<feature type="compositionally biased region" description="Polar residues" evidence="2">
    <location>
        <begin position="914"/>
        <end position="929"/>
    </location>
</feature>
<dbReference type="FunFam" id="3.40.50.10190:FF:000018">
    <property type="entry name" value="DNA topoisomerase 2-binding protein 1"/>
    <property type="match status" value="1"/>
</dbReference>
<organism evidence="4 5">
    <name type="scientific">Calicophoron daubneyi</name>
    <name type="common">Rumen fluke</name>
    <name type="synonym">Paramphistomum daubneyi</name>
    <dbReference type="NCBI Taxonomy" id="300641"/>
    <lineage>
        <taxon>Eukaryota</taxon>
        <taxon>Metazoa</taxon>
        <taxon>Spiralia</taxon>
        <taxon>Lophotrochozoa</taxon>
        <taxon>Platyhelminthes</taxon>
        <taxon>Trematoda</taxon>
        <taxon>Digenea</taxon>
        <taxon>Plagiorchiida</taxon>
        <taxon>Pronocephalata</taxon>
        <taxon>Paramphistomoidea</taxon>
        <taxon>Paramphistomidae</taxon>
        <taxon>Calicophoron</taxon>
    </lineage>
</organism>
<feature type="compositionally biased region" description="Polar residues" evidence="2">
    <location>
        <begin position="773"/>
        <end position="804"/>
    </location>
</feature>
<dbReference type="GO" id="GO:0033314">
    <property type="term" value="P:mitotic DNA replication checkpoint signaling"/>
    <property type="evidence" value="ECO:0007669"/>
    <property type="project" value="TreeGrafter"/>
</dbReference>
<feature type="domain" description="BRCT" evidence="3">
    <location>
        <begin position="846"/>
        <end position="969"/>
    </location>
</feature>
<dbReference type="CDD" id="cd17731">
    <property type="entry name" value="BRCT_TopBP1_rpt2_like"/>
    <property type="match status" value="1"/>
</dbReference>
<dbReference type="CDD" id="cd17728">
    <property type="entry name" value="BRCT_TopBP1_rpt8"/>
    <property type="match status" value="1"/>
</dbReference>
<dbReference type="InterPro" id="IPR059215">
    <property type="entry name" value="BRCT2_TopBP1-like"/>
</dbReference>
<dbReference type="InterPro" id="IPR049542">
    <property type="entry name" value="TopBP1-like_BRCT0"/>
</dbReference>
<accession>A0AAV2TVW6</accession>
<proteinExistence type="predicted"/>
<feature type="compositionally biased region" description="Polar residues" evidence="2">
    <location>
        <begin position="1188"/>
        <end position="1200"/>
    </location>
</feature>
<feature type="domain" description="BRCT" evidence="3">
    <location>
        <begin position="194"/>
        <end position="283"/>
    </location>
</feature>
<evidence type="ECO:0000313" key="5">
    <source>
        <dbReference type="Proteomes" id="UP001497525"/>
    </source>
</evidence>
<name>A0AAV2TVW6_CALDB</name>
<dbReference type="Proteomes" id="UP001497525">
    <property type="component" value="Unassembled WGS sequence"/>
</dbReference>
<feature type="region of interest" description="Disordered" evidence="2">
    <location>
        <begin position="490"/>
        <end position="515"/>
    </location>
</feature>
<dbReference type="InterPro" id="IPR001357">
    <property type="entry name" value="BRCT_dom"/>
</dbReference>
<dbReference type="Pfam" id="PF00533">
    <property type="entry name" value="BRCT"/>
    <property type="match status" value="2"/>
</dbReference>
<dbReference type="CDD" id="cd17738">
    <property type="entry name" value="BRCT_TopBP1_rpt7"/>
    <property type="match status" value="1"/>
</dbReference>
<dbReference type="InterPro" id="IPR049936">
    <property type="entry name" value="TopBP1_BRCT_8"/>
</dbReference>
<dbReference type="Gene3D" id="3.40.50.10190">
    <property type="entry name" value="BRCT domain"/>
    <property type="match status" value="9"/>
</dbReference>
<sequence length="1458" mass="159725">MDQNKYEIIFINDYATALLSAAFDSVSPYENLCAKRMDAAEVIKSFPEKPSKRTCFVLCRFEGDCFEHLKSIGAAVYGPQVILHYIRENKPLPKVPYPLYSTALMDAVATVTSVTGADREYLLSSIQMLHGQASRDLFDGVNVVITPKVGSKKYLVGASRGLHILLPTWITEAWKLSAIQDPINMMRPEYTERFKVPVFSQLVICVSGLSTEERKEVCDLVTNNGGSYSGMMKVGETTHLIVKQASGVKYSHAKKWKIQIVNVRWLVDSVSKGYALDEEDYRVAEVGGSSSTPTGDATKRSISFDNLSVISHANTTSTRIDETRTESNSAEGFVRPKSTPKSGILSGCSLALRDCTQDEVKSYSEIIKQLGGRLYTELQDQVSEPLTHVIVGTLKNQKLSKNTEPGLLLVNGSWLVACSDSAKRVPEANYLISQATEAEDDTLRDIDPGENIQPNVDTEDLNLINQYFANGGLAEVDDFTHASANPAHFDHTSGTIRNAGTVDNHPEESSEPTRSQGIFSKSSFFLHEELSDKERDDIMVVIREAGGSILSSCTNANFVVAPFFVRTLPDVSEMCRFVTPFWVDHCATKSSVCIEDLSKEKAFCPLARSGPPPLKGCVISLSGFEGRDRSLLTSYSQALGCIVQEYFLRKAIPGRKLVASTHLVAAKPDGRKWPAARQWGLPAVSRQWLYACAEEWSLVNELEYPVEGSLGLENTRSTALKAEGEPRKSVLPNQHVKDRRLTEMCLNEKVLQPIQTPEKGDPIQGPIYPPGSTPKSTLDTMRTPDWVNNTVKSDHTSMNSSSRDSLGRIFKPSPPVSEQVARCLKRAINTTAALPKRKLDFSDDGPVELPLKEVVICVAKHLSSRQVELNNVAKQLGGDFKWTYDGQVCTHIIAEHQPLPEIVHSRGEKEHASSPHQTPETPSGYSSTQAALDSDVIAAKRDGKFIVHPKWLTTCLASSSRLPEADFPPSSLSVVDTPRLRLESPTELAKPAAKIARTASSSLLGDVSRRLELMLGVPAKCGSESRAKLPAETKDIHTLDIPKGKRCALEDDACSDVVDPTGVSFLTGNTGSTSRRLRRNPRRGNYNTSFNNSPHLHPEGIGGLKTGEEGKSELRTAVEGSVDRAQPSQSLMVRWQYEDALPCSPNESLPVSGTAPDHRNIHSPLCSNPGQGMVGIEAVTTRDRLSRRGTSGLATSSIDQDSGKFKEPSAKPQANGEVCPAKQQPERHVIAISGLPSDERDHYAAIVAQLGGEVDSQLSMSERTTHLIVHTPGRSEKCLICLATGKWMLHKSYLDACSRESRWVDESPYEWGGPGTEPLLMQLSPAQPRSGGSGSSTLSHQRQQAQQTRDLARAARRWRLAGGKAFENWRVIFGSGCDKETSFRRVIEAGGGQVLASGPPYPPASVVTHAFFKRRPTGSNLSSQLPPEYRWLRIDYLCAYLTAGQDAPQEEFALGNSC</sequence>
<feature type="region of interest" description="Disordered" evidence="2">
    <location>
        <begin position="1186"/>
        <end position="1222"/>
    </location>
</feature>
<reference evidence="4" key="1">
    <citation type="submission" date="2024-06" db="EMBL/GenBank/DDBJ databases">
        <authorList>
            <person name="Liu X."/>
            <person name="Lenzi L."/>
            <person name="Haldenby T S."/>
            <person name="Uol C."/>
        </authorList>
    </citation>
    <scope>NUCLEOTIDE SEQUENCE</scope>
</reference>
<gene>
    <name evidence="4" type="ORF">CDAUBV1_LOCUS15270</name>
</gene>
<dbReference type="GO" id="GO:0006270">
    <property type="term" value="P:DNA replication initiation"/>
    <property type="evidence" value="ECO:0007669"/>
    <property type="project" value="TreeGrafter"/>
</dbReference>
<feature type="domain" description="BRCT" evidence="3">
    <location>
        <begin position="340"/>
        <end position="432"/>
    </location>
</feature>
<feature type="region of interest" description="Disordered" evidence="2">
    <location>
        <begin position="906"/>
        <end position="929"/>
    </location>
</feature>
<dbReference type="Pfam" id="PF21298">
    <property type="entry name" value="TopBP1_BRCT0"/>
    <property type="match status" value="1"/>
</dbReference>
<dbReference type="FunFam" id="3.40.50.10190:FF:000010">
    <property type="entry name" value="DNA topoisomerase II binding protein 1"/>
    <property type="match status" value="1"/>
</dbReference>
<feature type="region of interest" description="Disordered" evidence="2">
    <location>
        <begin position="1067"/>
        <end position="1107"/>
    </location>
</feature>
<feature type="domain" description="BRCT" evidence="3">
    <location>
        <begin position="514"/>
        <end position="586"/>
    </location>
</feature>
<dbReference type="EMBL" id="CAXLJL010000700">
    <property type="protein sequence ID" value="CAL5140081.1"/>
    <property type="molecule type" value="Genomic_DNA"/>
</dbReference>
<keyword evidence="1" id="KW-0677">Repeat</keyword>
<feature type="compositionally biased region" description="Polar residues" evidence="2">
    <location>
        <begin position="1335"/>
        <end position="1348"/>
    </location>
</feature>
<evidence type="ECO:0000256" key="1">
    <source>
        <dbReference type="ARBA" id="ARBA00022737"/>
    </source>
</evidence>
<dbReference type="SMART" id="SM00292">
    <property type="entry name" value="BRCT"/>
    <property type="match status" value="7"/>
</dbReference>
<feature type="region of interest" description="Disordered" evidence="2">
    <location>
        <begin position="1314"/>
        <end position="1351"/>
    </location>
</feature>
<feature type="compositionally biased region" description="Polar residues" evidence="2">
    <location>
        <begin position="1085"/>
        <end position="1094"/>
    </location>
</feature>
<protein>
    <recommendedName>
        <fullName evidence="3">BRCT domain-containing protein</fullName>
    </recommendedName>
</protein>
<feature type="domain" description="BRCT" evidence="3">
    <location>
        <begin position="1229"/>
        <end position="1311"/>
    </location>
</feature>
<evidence type="ECO:0000259" key="3">
    <source>
        <dbReference type="PROSITE" id="PS50172"/>
    </source>
</evidence>
<dbReference type="PANTHER" id="PTHR13561">
    <property type="entry name" value="DNA REPLICATION REGULATOR DPB11-RELATED"/>
    <property type="match status" value="1"/>
</dbReference>
<comment type="caution">
    <text evidence="4">The sequence shown here is derived from an EMBL/GenBank/DDBJ whole genome shotgun (WGS) entry which is preliminary data.</text>
</comment>
<dbReference type="SUPFAM" id="SSF52113">
    <property type="entry name" value="BRCT domain"/>
    <property type="match status" value="6"/>
</dbReference>
<dbReference type="Pfam" id="PF12738">
    <property type="entry name" value="PTCB-BRCT"/>
    <property type="match status" value="2"/>
</dbReference>
<evidence type="ECO:0000313" key="4">
    <source>
        <dbReference type="EMBL" id="CAL5140081.1"/>
    </source>
</evidence>
<dbReference type="InterPro" id="IPR036420">
    <property type="entry name" value="BRCT_dom_sf"/>
</dbReference>